<dbReference type="InterPro" id="IPR050245">
    <property type="entry name" value="PrsA_foldase"/>
</dbReference>
<dbReference type="SUPFAM" id="SSF54534">
    <property type="entry name" value="FKBP-like"/>
    <property type="match status" value="1"/>
</dbReference>
<dbReference type="GO" id="GO:0003755">
    <property type="term" value="F:peptidyl-prolyl cis-trans isomerase activity"/>
    <property type="evidence" value="ECO:0007669"/>
    <property type="project" value="InterPro"/>
</dbReference>
<dbReference type="Gene3D" id="1.10.4030.10">
    <property type="entry name" value="Porin chaperone SurA, peptide-binding domain"/>
    <property type="match status" value="1"/>
</dbReference>
<dbReference type="PROSITE" id="PS50198">
    <property type="entry name" value="PPIC_PPIASE_2"/>
    <property type="match status" value="1"/>
</dbReference>
<organism evidence="3">
    <name type="scientific">marine metagenome</name>
    <dbReference type="NCBI Taxonomy" id="408172"/>
    <lineage>
        <taxon>unclassified sequences</taxon>
        <taxon>metagenomes</taxon>
        <taxon>ecological metagenomes</taxon>
    </lineage>
</organism>
<dbReference type="InterPro" id="IPR027304">
    <property type="entry name" value="Trigger_fact/SurA_dom_sf"/>
</dbReference>
<evidence type="ECO:0000259" key="2">
    <source>
        <dbReference type="PROSITE" id="PS50198"/>
    </source>
</evidence>
<dbReference type="Gene3D" id="3.10.50.40">
    <property type="match status" value="1"/>
</dbReference>
<dbReference type="PANTHER" id="PTHR47245:SF2">
    <property type="entry name" value="PEPTIDYL-PROLYL CIS-TRANS ISOMERASE HP_0175-RELATED"/>
    <property type="match status" value="1"/>
</dbReference>
<feature type="domain" description="PpiC" evidence="2">
    <location>
        <begin position="171"/>
        <end position="260"/>
    </location>
</feature>
<dbReference type="PANTHER" id="PTHR47245">
    <property type="entry name" value="PEPTIDYLPROLYL ISOMERASE"/>
    <property type="match status" value="1"/>
</dbReference>
<dbReference type="Pfam" id="PF00639">
    <property type="entry name" value="Rotamase"/>
    <property type="match status" value="1"/>
</dbReference>
<dbReference type="InterPro" id="IPR000297">
    <property type="entry name" value="PPIase_PpiC"/>
</dbReference>
<dbReference type="EMBL" id="UINC01023469">
    <property type="protein sequence ID" value="SVA95196.1"/>
    <property type="molecule type" value="Genomic_DNA"/>
</dbReference>
<feature type="coiled-coil region" evidence="1">
    <location>
        <begin position="180"/>
        <end position="207"/>
    </location>
</feature>
<reference evidence="3" key="1">
    <citation type="submission" date="2018-05" db="EMBL/GenBank/DDBJ databases">
        <authorList>
            <person name="Lanie J.A."/>
            <person name="Ng W.-L."/>
            <person name="Kazmierczak K.M."/>
            <person name="Andrzejewski T.M."/>
            <person name="Davidsen T.M."/>
            <person name="Wayne K.J."/>
            <person name="Tettelin H."/>
            <person name="Glass J.I."/>
            <person name="Rusch D."/>
            <person name="Podicherti R."/>
            <person name="Tsui H.-C.T."/>
            <person name="Winkler M.E."/>
        </authorList>
    </citation>
    <scope>NUCLEOTIDE SEQUENCE</scope>
</reference>
<keyword evidence="1" id="KW-0175">Coiled coil</keyword>
<evidence type="ECO:0000313" key="3">
    <source>
        <dbReference type="EMBL" id="SVA95196.1"/>
    </source>
</evidence>
<gene>
    <name evidence="3" type="ORF">METZ01_LOCUS148050</name>
</gene>
<protein>
    <recommendedName>
        <fullName evidence="2">PpiC domain-containing protein</fullName>
    </recommendedName>
</protein>
<accession>A0A382A0Z8</accession>
<proteinExistence type="predicted"/>
<sequence length="313" mass="36846">MVLIIIIILLNSCFDNNPSANFIVDNDVVLRINDEKVSSKQFKKILVEQKKIFKVQNIQELKPEELTWFKNRVLDEIVKKTLLSQEIAKNNITINQNKLDEVLSQKREGYIGGTLEQTLALEKISINDWENSIKTTLLINKLIHKHVNSKVSVSEKEMREYFDKSNQFYKKEQVRALHIMVESEEEIREIQKEIRRKQKSFSDLAKEYSLGPEGIQGGDLGYFEAGQMPEEFDDVFKLKINKVSDIIRTPYGFHLFKVVDKVQERKMEFEESRSSIKKILLKDLQDKAFQEWFLKLKRNARIDIKYDVLEKIN</sequence>
<name>A0A382A0Z8_9ZZZZ</name>
<dbReference type="InterPro" id="IPR046357">
    <property type="entry name" value="PPIase_dom_sf"/>
</dbReference>
<dbReference type="Pfam" id="PF13624">
    <property type="entry name" value="SurA_N_3"/>
    <property type="match status" value="1"/>
</dbReference>
<evidence type="ECO:0000256" key="1">
    <source>
        <dbReference type="SAM" id="Coils"/>
    </source>
</evidence>
<dbReference type="SUPFAM" id="SSF109998">
    <property type="entry name" value="Triger factor/SurA peptide-binding domain-like"/>
    <property type="match status" value="1"/>
</dbReference>
<dbReference type="AlphaFoldDB" id="A0A382A0Z8"/>